<proteinExistence type="inferred from homology"/>
<name>A0A839JW74_9FIRM</name>
<comment type="caution">
    <text evidence="7">The sequence shown here is derived from an EMBL/GenBank/DDBJ whole genome shotgun (WGS) entry which is preliminary data.</text>
</comment>
<dbReference type="PANTHER" id="PTHR37316">
    <property type="entry name" value="TEICHOIC ACID GLYCEROL-PHOSPHATE PRIMASE"/>
    <property type="match status" value="1"/>
</dbReference>
<dbReference type="GO" id="GO:0005886">
    <property type="term" value="C:plasma membrane"/>
    <property type="evidence" value="ECO:0007669"/>
    <property type="project" value="UniProtKB-SubCell"/>
</dbReference>
<dbReference type="GO" id="GO:0019350">
    <property type="term" value="P:teichoic acid biosynthetic process"/>
    <property type="evidence" value="ECO:0007669"/>
    <property type="project" value="UniProtKB-KW"/>
</dbReference>
<dbReference type="GO" id="GO:0047355">
    <property type="term" value="F:CDP-glycerol glycerophosphotransferase activity"/>
    <property type="evidence" value="ECO:0007669"/>
    <property type="project" value="InterPro"/>
</dbReference>
<dbReference type="AlphaFoldDB" id="A0A839JW74"/>
<dbReference type="InterPro" id="IPR043148">
    <property type="entry name" value="TagF_C"/>
</dbReference>
<comment type="similarity">
    <text evidence="2">Belongs to the CDP-glycerol glycerophosphotransferase family.</text>
</comment>
<evidence type="ECO:0000256" key="1">
    <source>
        <dbReference type="ARBA" id="ARBA00004202"/>
    </source>
</evidence>
<dbReference type="EMBL" id="JACEGA010000001">
    <property type="protein sequence ID" value="MBB2181923.1"/>
    <property type="molecule type" value="Genomic_DNA"/>
</dbReference>
<dbReference type="SUPFAM" id="SSF53756">
    <property type="entry name" value="UDP-Glycosyltransferase/glycogen phosphorylase"/>
    <property type="match status" value="1"/>
</dbReference>
<keyword evidence="8" id="KW-1185">Reference proteome</keyword>
<keyword evidence="6" id="KW-0472">Membrane</keyword>
<keyword evidence="3" id="KW-1003">Cell membrane</keyword>
<dbReference type="InterPro" id="IPR007554">
    <property type="entry name" value="Glycerophosphate_synth"/>
</dbReference>
<gene>
    <name evidence="7" type="ORF">H0486_03420</name>
</gene>
<dbReference type="Proteomes" id="UP000574276">
    <property type="component" value="Unassembled WGS sequence"/>
</dbReference>
<evidence type="ECO:0000256" key="5">
    <source>
        <dbReference type="ARBA" id="ARBA00022944"/>
    </source>
</evidence>
<dbReference type="Gene3D" id="3.40.50.12580">
    <property type="match status" value="1"/>
</dbReference>
<keyword evidence="5" id="KW-0777">Teichoic acid biosynthesis</keyword>
<dbReference type="Gene3D" id="3.40.50.11820">
    <property type="match status" value="1"/>
</dbReference>
<dbReference type="Pfam" id="PF04464">
    <property type="entry name" value="Glyphos_transf"/>
    <property type="match status" value="1"/>
</dbReference>
<evidence type="ECO:0000313" key="7">
    <source>
        <dbReference type="EMBL" id="MBB2181923.1"/>
    </source>
</evidence>
<dbReference type="InterPro" id="IPR051612">
    <property type="entry name" value="Teichoic_Acid_Biosynth"/>
</dbReference>
<protein>
    <submittedName>
        <fullName evidence="7">CDP-glycerol glycerophosphotransferase family protein</fullName>
    </submittedName>
</protein>
<evidence type="ECO:0000256" key="6">
    <source>
        <dbReference type="ARBA" id="ARBA00023136"/>
    </source>
</evidence>
<sequence>MVNQVKKRVKQLLKIVILNCYKAATRILPVNKRIILFESNLGRNYTGSPRAIYEEMVRQGLDKKYRCYFILEDPNTPIPGAASTVKRSRFRYFYLFAVAGVWVCDTRLPQYIIKRPECTYIQTWHGTPLKKLALDMDSVYMAGEEEIDSYKKNFYENTQTWDYLISQNHFSTEIFRRAFAFKKEMLEIGYPRNDVLFKKNNPEDVRALKQELGLPLDKRIILYAPTWRDNEFYDNGKYKFNSPLKFDLLKEALSKDTIMIVKYHYLVMEQIDWSPYKGFIYPCDLSYDISALYLVSDMLITDYSSVMFDYSILRRPMLFYCYDLEAYKDTLRGFYFDFLEEAPGPVTFTTEELIAAIQNYEASTYREKQEAFCHKYNHADDGNASKKVVELITKIAG</sequence>
<dbReference type="RefSeq" id="WP_228351660.1">
    <property type="nucleotide sequence ID" value="NZ_JACEGA010000001.1"/>
</dbReference>
<accession>A0A839JW74</accession>
<reference evidence="7 8" key="1">
    <citation type="submission" date="2020-07" db="EMBL/GenBank/DDBJ databases">
        <title>Characterization and genome sequencing of isolate MD1, a novel member within the family Lachnospiraceae.</title>
        <authorList>
            <person name="Rettenmaier R."/>
            <person name="Di Bello L."/>
            <person name="Zinser C."/>
            <person name="Scheitz K."/>
            <person name="Liebl W."/>
            <person name="Zverlov V."/>
        </authorList>
    </citation>
    <scope>NUCLEOTIDE SEQUENCE [LARGE SCALE GENOMIC DNA]</scope>
    <source>
        <strain evidence="7 8">MD1</strain>
    </source>
</reference>
<dbReference type="InterPro" id="IPR043149">
    <property type="entry name" value="TagF_N"/>
</dbReference>
<evidence type="ECO:0000256" key="2">
    <source>
        <dbReference type="ARBA" id="ARBA00010488"/>
    </source>
</evidence>
<comment type="subcellular location">
    <subcellularLocation>
        <location evidence="1">Cell membrane</location>
        <topology evidence="1">Peripheral membrane protein</topology>
    </subcellularLocation>
</comment>
<keyword evidence="4 7" id="KW-0808">Transferase</keyword>
<organism evidence="7 8">
    <name type="scientific">Variimorphobacter saccharofermentans</name>
    <dbReference type="NCBI Taxonomy" id="2755051"/>
    <lineage>
        <taxon>Bacteria</taxon>
        <taxon>Bacillati</taxon>
        <taxon>Bacillota</taxon>
        <taxon>Clostridia</taxon>
        <taxon>Lachnospirales</taxon>
        <taxon>Lachnospiraceae</taxon>
        <taxon>Variimorphobacter</taxon>
    </lineage>
</organism>
<evidence type="ECO:0000256" key="4">
    <source>
        <dbReference type="ARBA" id="ARBA00022679"/>
    </source>
</evidence>
<evidence type="ECO:0000256" key="3">
    <source>
        <dbReference type="ARBA" id="ARBA00022475"/>
    </source>
</evidence>
<evidence type="ECO:0000313" key="8">
    <source>
        <dbReference type="Proteomes" id="UP000574276"/>
    </source>
</evidence>
<dbReference type="PANTHER" id="PTHR37316:SF3">
    <property type="entry name" value="TEICHOIC ACID GLYCEROL-PHOSPHATE TRANSFERASE"/>
    <property type="match status" value="1"/>
</dbReference>